<evidence type="ECO:0000313" key="2">
    <source>
        <dbReference type="EMBL" id="AWI53471.1"/>
    </source>
</evidence>
<dbReference type="Pfam" id="PF00561">
    <property type="entry name" value="Abhydrolase_1"/>
    <property type="match status" value="1"/>
</dbReference>
<evidence type="ECO:0000313" key="3">
    <source>
        <dbReference type="Proteomes" id="UP000244892"/>
    </source>
</evidence>
<gene>
    <name evidence="2" type="ORF">DEH84_08550</name>
</gene>
<reference evidence="2 3" key="1">
    <citation type="submission" date="2018-05" db="EMBL/GenBank/DDBJ databases">
        <title>complete genome sequence of Aquabacterium olei NBRC 110486.</title>
        <authorList>
            <person name="Tang B."/>
            <person name="Chang J."/>
            <person name="Zhang L."/>
            <person name="Yang H."/>
        </authorList>
    </citation>
    <scope>NUCLEOTIDE SEQUENCE [LARGE SCALE GENOMIC DNA]</scope>
    <source>
        <strain evidence="2 3">NBRC 110486</strain>
    </source>
</reference>
<dbReference type="Proteomes" id="UP000244892">
    <property type="component" value="Chromosome"/>
</dbReference>
<dbReference type="Gene3D" id="3.40.50.1820">
    <property type="entry name" value="alpha/beta hydrolase"/>
    <property type="match status" value="1"/>
</dbReference>
<sequence length="147" mass="16165">MSSGIDEIKRITGARSLILVGFSGGGAIAANLAAARQDVLALITVAGNIDLDAWAKAHGFPAFKDRVNPAEQGDRLRVLPQIHFAGYRDSVIPLNISESFLKRIAPVRGRLVIKDEAHQCCWPMKWPTYLRELGDELPWGDAMSRKE</sequence>
<evidence type="ECO:0000259" key="1">
    <source>
        <dbReference type="Pfam" id="PF00561"/>
    </source>
</evidence>
<dbReference type="EMBL" id="CP029210">
    <property type="protein sequence ID" value="AWI53471.1"/>
    <property type="molecule type" value="Genomic_DNA"/>
</dbReference>
<dbReference type="SUPFAM" id="SSF53474">
    <property type="entry name" value="alpha/beta-Hydrolases"/>
    <property type="match status" value="1"/>
</dbReference>
<protein>
    <recommendedName>
        <fullName evidence="1">AB hydrolase-1 domain-containing protein</fullName>
    </recommendedName>
</protein>
<dbReference type="InterPro" id="IPR000073">
    <property type="entry name" value="AB_hydrolase_1"/>
</dbReference>
<name>A0A2U8FQX3_9BURK</name>
<proteinExistence type="predicted"/>
<dbReference type="InterPro" id="IPR029058">
    <property type="entry name" value="AB_hydrolase_fold"/>
</dbReference>
<feature type="domain" description="AB hydrolase-1" evidence="1">
    <location>
        <begin position="5"/>
        <end position="75"/>
    </location>
</feature>
<dbReference type="AlphaFoldDB" id="A0A2U8FQX3"/>
<dbReference type="KEGG" id="aon:DEH84_08550"/>
<keyword evidence="3" id="KW-1185">Reference proteome</keyword>
<accession>A0A2U8FQX3</accession>
<organism evidence="2 3">
    <name type="scientific">Aquabacterium olei</name>
    <dbReference type="NCBI Taxonomy" id="1296669"/>
    <lineage>
        <taxon>Bacteria</taxon>
        <taxon>Pseudomonadati</taxon>
        <taxon>Pseudomonadota</taxon>
        <taxon>Betaproteobacteria</taxon>
        <taxon>Burkholderiales</taxon>
        <taxon>Aquabacterium</taxon>
    </lineage>
</organism>